<evidence type="ECO:0000313" key="2">
    <source>
        <dbReference type="Proteomes" id="UP001163223"/>
    </source>
</evidence>
<reference evidence="1" key="1">
    <citation type="submission" date="2022-11" db="EMBL/GenBank/DDBJ databases">
        <title>beta-Carotene-producing bacterium, Jeongeuplla avenae sp. nov., alleviates the salt stress of Arabidopsis seedlings.</title>
        <authorList>
            <person name="Jiang L."/>
            <person name="Lee J."/>
        </authorList>
    </citation>
    <scope>NUCLEOTIDE SEQUENCE</scope>
    <source>
        <strain evidence="1">DY_R2A_6</strain>
    </source>
</reference>
<protein>
    <submittedName>
        <fullName evidence="1">VOC family protein</fullName>
    </submittedName>
</protein>
<sequence>MSVAFDHLVVLVHDLEATARDYERLGFTLSERHDAMVTGVANRFVSFADGSYLLLSALGDPASPGAKAYRLAPFLAEGEGLVDYAYVVDDVRAAAARLRAAGLPAKGPLRTIGALIGGGAWSLDLLLTGKGSGGEDALPFLVSDVEGRSHRIPPASVHRNGATGIAGVRLRAASAASIVRALASMTGEELEPDASTAGAKSRYRLGSTWLEIVEDGAIAPGHGRLVEAVLTTDGSGVRPDPALLRRAAIAFS</sequence>
<evidence type="ECO:0000313" key="1">
    <source>
        <dbReference type="EMBL" id="WAJ28451.1"/>
    </source>
</evidence>
<gene>
    <name evidence="1" type="ORF">OXU80_27195</name>
</gene>
<name>A0ACD4NNQ1_9HYPH</name>
<dbReference type="Proteomes" id="UP001163223">
    <property type="component" value="Chromosome"/>
</dbReference>
<accession>A0ACD4NNQ1</accession>
<dbReference type="EMBL" id="CP113520">
    <property type="protein sequence ID" value="WAJ28451.1"/>
    <property type="molecule type" value="Genomic_DNA"/>
</dbReference>
<keyword evidence="2" id="KW-1185">Reference proteome</keyword>
<organism evidence="1 2">
    <name type="scientific">Antarcticirhabdus aurantiaca</name>
    <dbReference type="NCBI Taxonomy" id="2606717"/>
    <lineage>
        <taxon>Bacteria</taxon>
        <taxon>Pseudomonadati</taxon>
        <taxon>Pseudomonadota</taxon>
        <taxon>Alphaproteobacteria</taxon>
        <taxon>Hyphomicrobiales</taxon>
        <taxon>Aurantimonadaceae</taxon>
        <taxon>Antarcticirhabdus</taxon>
    </lineage>
</organism>
<proteinExistence type="predicted"/>